<gene>
    <name evidence="2" type="ORF">C7S18_09980</name>
</gene>
<keyword evidence="3" id="KW-1185">Reference proteome</keyword>
<dbReference type="Proteomes" id="UP000241074">
    <property type="component" value="Chromosome"/>
</dbReference>
<dbReference type="AlphaFoldDB" id="A0A2P1PRQ4"/>
<organism evidence="2 3">
    <name type="scientific">Ahniella affigens</name>
    <dbReference type="NCBI Taxonomy" id="2021234"/>
    <lineage>
        <taxon>Bacteria</taxon>
        <taxon>Pseudomonadati</taxon>
        <taxon>Pseudomonadota</taxon>
        <taxon>Gammaproteobacteria</taxon>
        <taxon>Lysobacterales</taxon>
        <taxon>Rhodanobacteraceae</taxon>
        <taxon>Ahniella</taxon>
    </lineage>
</organism>
<evidence type="ECO:0000256" key="1">
    <source>
        <dbReference type="SAM" id="Phobius"/>
    </source>
</evidence>
<dbReference type="EMBL" id="CP027860">
    <property type="protein sequence ID" value="AVP97502.1"/>
    <property type="molecule type" value="Genomic_DNA"/>
</dbReference>
<proteinExistence type="predicted"/>
<feature type="transmembrane region" description="Helical" evidence="1">
    <location>
        <begin position="25"/>
        <end position="49"/>
    </location>
</feature>
<feature type="transmembrane region" description="Helical" evidence="1">
    <location>
        <begin position="89"/>
        <end position="113"/>
    </location>
</feature>
<keyword evidence="1" id="KW-0472">Membrane</keyword>
<sequence length="117" mass="12396">MTDPYEPPQADVNDTGKPPFSVPKFLLGLVIPFVLLGISYVAFAVIIAMMYDKVGSGVGDALAIIALATPPLLLVALEIYFIVKKYRELALGVAFSVGTILLLVAACFGLVFVGSTF</sequence>
<evidence type="ECO:0000313" key="2">
    <source>
        <dbReference type="EMBL" id="AVP97502.1"/>
    </source>
</evidence>
<accession>A0A2P1PRQ4</accession>
<keyword evidence="1" id="KW-0812">Transmembrane</keyword>
<protein>
    <submittedName>
        <fullName evidence="2">Uncharacterized protein</fullName>
    </submittedName>
</protein>
<dbReference type="RefSeq" id="WP_106891425.1">
    <property type="nucleotide sequence ID" value="NZ_CP027860.1"/>
</dbReference>
<name>A0A2P1PRQ4_9GAMM</name>
<reference evidence="2 3" key="1">
    <citation type="submission" date="2018-03" db="EMBL/GenBank/DDBJ databases">
        <title>Ahniella affigens gen. nov., sp. nov., a gammaproteobacterium isolated from sandy soil near a stream.</title>
        <authorList>
            <person name="Ko Y."/>
            <person name="Kim J.-H."/>
        </authorList>
    </citation>
    <scope>NUCLEOTIDE SEQUENCE [LARGE SCALE GENOMIC DNA]</scope>
    <source>
        <strain evidence="2 3">D13</strain>
    </source>
</reference>
<dbReference type="KEGG" id="xba:C7S18_09980"/>
<keyword evidence="1" id="KW-1133">Transmembrane helix</keyword>
<feature type="transmembrane region" description="Helical" evidence="1">
    <location>
        <begin position="61"/>
        <end position="83"/>
    </location>
</feature>
<evidence type="ECO:0000313" key="3">
    <source>
        <dbReference type="Proteomes" id="UP000241074"/>
    </source>
</evidence>
<reference evidence="2 3" key="2">
    <citation type="submission" date="2018-03" db="EMBL/GenBank/DDBJ databases">
        <authorList>
            <person name="Keele B.F."/>
        </authorList>
    </citation>
    <scope>NUCLEOTIDE SEQUENCE [LARGE SCALE GENOMIC DNA]</scope>
    <source>
        <strain evidence="2 3">D13</strain>
    </source>
</reference>